<evidence type="ECO:0008006" key="4">
    <source>
        <dbReference type="Google" id="ProtNLM"/>
    </source>
</evidence>
<proteinExistence type="predicted"/>
<protein>
    <recommendedName>
        <fullName evidence="4">Retrotransposon Copia-like N-terminal domain-containing protein</fullName>
    </recommendedName>
</protein>
<evidence type="ECO:0000256" key="1">
    <source>
        <dbReference type="SAM" id="MobiDB-lite"/>
    </source>
</evidence>
<dbReference type="PANTHER" id="PTHR34222:SF77">
    <property type="entry name" value="CCHC-TYPE DOMAIN-CONTAINING PROTEIN"/>
    <property type="match status" value="1"/>
</dbReference>
<sequence>MLQAGLIPIKLTESENYGVWSRSMRISLLGKRIWFRNSEKLLSGVVYDTSAFAVWADLKERFDKVNRMRIYQLHREITTLSQELVQRHYSIYKPACAIIIEDEIQHSACLVTVNEKPDPIAMRACRDQGTQNYNQRNSNYRGRKVFSQCEYCHFTGHTKENCYKLIGYPADWKQRRKIGNGNGHPKGTSGHGNSVGCGNFGTHGGQSSNSGGYENFGPHGGQSSNNGQHSFA</sequence>
<gene>
    <name evidence="2" type="ORF">KY290_011157</name>
</gene>
<accession>A0ABQ7W0B1</accession>
<evidence type="ECO:0000313" key="3">
    <source>
        <dbReference type="Proteomes" id="UP000826656"/>
    </source>
</evidence>
<comment type="caution">
    <text evidence="2">The sequence shown here is derived from an EMBL/GenBank/DDBJ whole genome shotgun (WGS) entry which is preliminary data.</text>
</comment>
<keyword evidence="3" id="KW-1185">Reference proteome</keyword>
<dbReference type="Proteomes" id="UP000826656">
    <property type="component" value="Unassembled WGS sequence"/>
</dbReference>
<organism evidence="2 3">
    <name type="scientific">Solanum tuberosum</name>
    <name type="common">Potato</name>
    <dbReference type="NCBI Taxonomy" id="4113"/>
    <lineage>
        <taxon>Eukaryota</taxon>
        <taxon>Viridiplantae</taxon>
        <taxon>Streptophyta</taxon>
        <taxon>Embryophyta</taxon>
        <taxon>Tracheophyta</taxon>
        <taxon>Spermatophyta</taxon>
        <taxon>Magnoliopsida</taxon>
        <taxon>eudicotyledons</taxon>
        <taxon>Gunneridae</taxon>
        <taxon>Pentapetalae</taxon>
        <taxon>asterids</taxon>
        <taxon>lamiids</taxon>
        <taxon>Solanales</taxon>
        <taxon>Solanaceae</taxon>
        <taxon>Solanoideae</taxon>
        <taxon>Solaneae</taxon>
        <taxon>Solanum</taxon>
    </lineage>
</organism>
<name>A0ABQ7W0B1_SOLTU</name>
<dbReference type="PANTHER" id="PTHR34222">
    <property type="entry name" value="GAG_PRE-INTEGRS DOMAIN-CONTAINING PROTEIN"/>
    <property type="match status" value="1"/>
</dbReference>
<reference evidence="2 3" key="1">
    <citation type="journal article" date="2021" name="bioRxiv">
        <title>Chromosome-scale and haplotype-resolved genome assembly of a tetraploid potato cultivar.</title>
        <authorList>
            <person name="Sun H."/>
            <person name="Jiao W.-B."/>
            <person name="Krause K."/>
            <person name="Campoy J.A."/>
            <person name="Goel M."/>
            <person name="Folz-Donahue K."/>
            <person name="Kukat C."/>
            <person name="Huettel B."/>
            <person name="Schneeberger K."/>
        </authorList>
    </citation>
    <scope>NUCLEOTIDE SEQUENCE [LARGE SCALE GENOMIC DNA]</scope>
    <source>
        <strain evidence="2">SolTubOtavaFocal</strain>
        <tissue evidence="2">Leaves</tissue>
    </source>
</reference>
<feature type="compositionally biased region" description="Polar residues" evidence="1">
    <location>
        <begin position="221"/>
        <end position="232"/>
    </location>
</feature>
<feature type="region of interest" description="Disordered" evidence="1">
    <location>
        <begin position="176"/>
        <end position="232"/>
    </location>
</feature>
<feature type="compositionally biased region" description="Gly residues" evidence="1">
    <location>
        <begin position="180"/>
        <end position="204"/>
    </location>
</feature>
<evidence type="ECO:0000313" key="2">
    <source>
        <dbReference type="EMBL" id="KAH0774020.1"/>
    </source>
</evidence>
<dbReference type="EMBL" id="JAIVGD010000005">
    <property type="protein sequence ID" value="KAH0774020.1"/>
    <property type="molecule type" value="Genomic_DNA"/>
</dbReference>